<reference evidence="1" key="1">
    <citation type="submission" date="2022-12" db="EMBL/GenBank/DDBJ databases">
        <title>Polyphasic identification of a Novel Hot-Spring Cyanobacterium Ocullathermofonsia sinensis gen nov. sp. nov. and Genomic Insights on its Adaptations to the Thermal Habitat.</title>
        <authorList>
            <person name="Daroch M."/>
            <person name="Tang J."/>
            <person name="Jiang Y."/>
        </authorList>
    </citation>
    <scope>NUCLEOTIDE SEQUENCE</scope>
    <source>
        <strain evidence="1">PKUAC-SCTA174</strain>
    </source>
</reference>
<dbReference type="Proteomes" id="UP001163152">
    <property type="component" value="Chromosome"/>
</dbReference>
<accession>A0A9E9C4Z8</accession>
<proteinExistence type="predicted"/>
<gene>
    <name evidence="1" type="ORF">OXH18_00905</name>
</gene>
<name>A0A9E9C4Z8_9CYAN</name>
<protein>
    <submittedName>
        <fullName evidence="1">Uncharacterized protein</fullName>
    </submittedName>
</protein>
<dbReference type="KEGG" id="tsin:OXH18_00905"/>
<dbReference type="AlphaFoldDB" id="A0A9E9C4Z8"/>
<dbReference type="EMBL" id="CP113797">
    <property type="protein sequence ID" value="WAL60586.1"/>
    <property type="molecule type" value="Genomic_DNA"/>
</dbReference>
<evidence type="ECO:0000313" key="1">
    <source>
        <dbReference type="EMBL" id="WAL60586.1"/>
    </source>
</evidence>
<organism evidence="1 2">
    <name type="scientific">Thermocoleostomius sinensis A174</name>
    <dbReference type="NCBI Taxonomy" id="2016057"/>
    <lineage>
        <taxon>Bacteria</taxon>
        <taxon>Bacillati</taxon>
        <taxon>Cyanobacteriota</taxon>
        <taxon>Cyanophyceae</taxon>
        <taxon>Oculatellales</taxon>
        <taxon>Oculatellaceae</taxon>
        <taxon>Thermocoleostomius</taxon>
    </lineage>
</organism>
<evidence type="ECO:0000313" key="2">
    <source>
        <dbReference type="Proteomes" id="UP001163152"/>
    </source>
</evidence>
<keyword evidence="2" id="KW-1185">Reference proteome</keyword>
<dbReference type="RefSeq" id="WP_268610532.1">
    <property type="nucleotide sequence ID" value="NZ_CP113797.1"/>
</dbReference>
<sequence>MESGKGVVTHPIAGVGMGWESGQGYRVSLGSALIRVIERWVPAGHSHP</sequence>